<dbReference type="AlphaFoldDB" id="A0A9X4RFG8"/>
<gene>
    <name evidence="2" type="ORF">NVS88_00140</name>
</gene>
<dbReference type="PANTHER" id="PTHR34989">
    <property type="entry name" value="PROTEIN HDED"/>
    <property type="match status" value="1"/>
</dbReference>
<keyword evidence="1" id="KW-1133">Transmembrane helix</keyword>
<dbReference type="Proteomes" id="UP001152755">
    <property type="component" value="Unassembled WGS sequence"/>
</dbReference>
<organism evidence="2 3">
    <name type="scientific">Speluncibacter jeojiensis</name>
    <dbReference type="NCBI Taxonomy" id="2710754"/>
    <lineage>
        <taxon>Bacteria</taxon>
        <taxon>Bacillati</taxon>
        <taxon>Actinomycetota</taxon>
        <taxon>Actinomycetes</taxon>
        <taxon>Mycobacteriales</taxon>
        <taxon>Speluncibacteraceae</taxon>
        <taxon>Speluncibacter</taxon>
    </lineage>
</organism>
<dbReference type="PANTHER" id="PTHR34989:SF1">
    <property type="entry name" value="PROTEIN HDED"/>
    <property type="match status" value="1"/>
</dbReference>
<comment type="caution">
    <text evidence="2">The sequence shown here is derived from an EMBL/GenBank/DDBJ whole genome shotgun (WGS) entry which is preliminary data.</text>
</comment>
<feature type="transmembrane region" description="Helical" evidence="1">
    <location>
        <begin position="170"/>
        <end position="193"/>
    </location>
</feature>
<accession>A0A9X4RFG8</accession>
<keyword evidence="3" id="KW-1185">Reference proteome</keyword>
<feature type="transmembrane region" description="Helical" evidence="1">
    <location>
        <begin position="55"/>
        <end position="75"/>
    </location>
</feature>
<dbReference type="GO" id="GO:0005886">
    <property type="term" value="C:plasma membrane"/>
    <property type="evidence" value="ECO:0007669"/>
    <property type="project" value="TreeGrafter"/>
</dbReference>
<reference evidence="2" key="1">
    <citation type="submission" date="2022-08" db="EMBL/GenBank/DDBJ databases">
        <title>Genome analysis of Corynebacteriales strain.</title>
        <authorList>
            <person name="Lee S.D."/>
        </authorList>
    </citation>
    <scope>NUCLEOTIDE SEQUENCE</scope>
    <source>
        <strain evidence="2">D3-21</strain>
    </source>
</reference>
<feature type="transmembrane region" description="Helical" evidence="1">
    <location>
        <begin position="28"/>
        <end position="49"/>
    </location>
</feature>
<evidence type="ECO:0000313" key="3">
    <source>
        <dbReference type="Proteomes" id="UP001152755"/>
    </source>
</evidence>
<feature type="transmembrane region" description="Helical" evidence="1">
    <location>
        <begin position="145"/>
        <end position="164"/>
    </location>
</feature>
<keyword evidence="1" id="KW-0812">Transmembrane</keyword>
<dbReference type="InterPro" id="IPR005325">
    <property type="entry name" value="DUF308_memb"/>
</dbReference>
<dbReference type="Pfam" id="PF03729">
    <property type="entry name" value="DUF308"/>
    <property type="match status" value="1"/>
</dbReference>
<protein>
    <submittedName>
        <fullName evidence="2">DUF308 domain-containing protein</fullName>
    </submittedName>
</protein>
<feature type="transmembrane region" description="Helical" evidence="1">
    <location>
        <begin position="87"/>
        <end position="106"/>
    </location>
</feature>
<dbReference type="EMBL" id="JANRHA010000001">
    <property type="protein sequence ID" value="MDG3012966.1"/>
    <property type="molecule type" value="Genomic_DNA"/>
</dbReference>
<dbReference type="RefSeq" id="WP_277829686.1">
    <property type="nucleotide sequence ID" value="NZ_JAAIVF010000001.1"/>
</dbReference>
<evidence type="ECO:0000256" key="1">
    <source>
        <dbReference type="SAM" id="Phobius"/>
    </source>
</evidence>
<keyword evidence="1" id="KW-0472">Membrane</keyword>
<dbReference type="InterPro" id="IPR052712">
    <property type="entry name" value="Acid_resist_chaperone_HdeD"/>
</dbReference>
<sequence>MSTPTGAQPYGAQTAQVEVRYDEQTVKALSGLSLVLGLVTLILGILLVAWPSATLYVLVVLLAIDLFVFGAIQLARAFLAGSAATGTRTLVGIGGALSILLGFLVLRQPLQTVVVIALLIGAWLVVRGVFDIVEGAAGRTASRAWSIVVGIVSIVAGAIVLLQPDLSLKTLVVIIGVWMIVYGILLALAPLVLKRALNEA</sequence>
<name>A0A9X4RFG8_9ACTN</name>
<evidence type="ECO:0000313" key="2">
    <source>
        <dbReference type="EMBL" id="MDG3012966.1"/>
    </source>
</evidence>
<feature type="transmembrane region" description="Helical" evidence="1">
    <location>
        <begin position="112"/>
        <end position="133"/>
    </location>
</feature>
<proteinExistence type="predicted"/>